<dbReference type="Gene3D" id="3.10.50.40">
    <property type="match status" value="1"/>
</dbReference>
<sequence length="452" mass="52145">MSRMFLQREVSIQDLEKGIEFEVDNDNNNYDSSDETFDDVIYNKDKGFSTDYEDTAKQGLYVGNNVPFNVLKEKMQSISVDGLILKENNVLRENNFPFLKHGYGDSIPDKSVVFLHYDAYLEGQKESFDSTRLRGKPFKFLFGDGNLIPGLEMGIQTMKKGEYSRILVSPRYAFGEMGCPPRIPPNTEILYEVQILNYFAGKDSVEFEELSPEDQKKAPFEKLIGVYHCDSQIANNLFHKGQYKLAIARYCRVKNLLEDVSVANEDDDEKRKGYLLKLYLNLSQCYLNVNVPHKAIIYADLSLKIDPKHPKGLFRMGRALFLTGSYDRAQYYLCLAKKYKPYESSVNAALQELEKKRKSHLDWEKMFCKRMLGSEETKIKSDQFDESPEFVQVIDDEINDFLKADEKELIFPPSYIESQLDVVKSLATTYDLAFVSKIHNGKKIVKVVKKKL</sequence>
<dbReference type="GO" id="GO:0051879">
    <property type="term" value="F:Hsp90 protein binding"/>
    <property type="evidence" value="ECO:0007669"/>
    <property type="project" value="TreeGrafter"/>
</dbReference>
<evidence type="ECO:0000259" key="5">
    <source>
        <dbReference type="PROSITE" id="PS50059"/>
    </source>
</evidence>
<dbReference type="EC" id="5.2.1.8" evidence="4"/>
<dbReference type="GO" id="GO:0034587">
    <property type="term" value="P:piRNA processing"/>
    <property type="evidence" value="ECO:0007669"/>
    <property type="project" value="TreeGrafter"/>
</dbReference>
<dbReference type="AlphaFoldDB" id="A0AAV4MDG4"/>
<gene>
    <name evidence="6" type="primary">FKBP6</name>
    <name evidence="6" type="ORF">CEXT_639291</name>
</gene>
<dbReference type="PANTHER" id="PTHR46674:SF1">
    <property type="entry name" value="INACTIVE PEPTIDYL-PROLYL CIS-TRANS ISOMERASE FKBP6"/>
    <property type="match status" value="1"/>
</dbReference>
<dbReference type="SUPFAM" id="SSF48452">
    <property type="entry name" value="TPR-like"/>
    <property type="match status" value="1"/>
</dbReference>
<evidence type="ECO:0000256" key="2">
    <source>
        <dbReference type="ARBA" id="ARBA00022737"/>
    </source>
</evidence>
<dbReference type="SUPFAM" id="SSF54534">
    <property type="entry name" value="FKBP-like"/>
    <property type="match status" value="1"/>
</dbReference>
<evidence type="ECO:0000313" key="7">
    <source>
        <dbReference type="Proteomes" id="UP001054945"/>
    </source>
</evidence>
<comment type="catalytic activity">
    <reaction evidence="4">
        <text>[protein]-peptidylproline (omega=180) = [protein]-peptidylproline (omega=0)</text>
        <dbReference type="Rhea" id="RHEA:16237"/>
        <dbReference type="Rhea" id="RHEA-COMP:10747"/>
        <dbReference type="Rhea" id="RHEA-COMP:10748"/>
        <dbReference type="ChEBI" id="CHEBI:83833"/>
        <dbReference type="ChEBI" id="CHEBI:83834"/>
        <dbReference type="EC" id="5.2.1.8"/>
    </reaction>
</comment>
<keyword evidence="4" id="KW-0697">Rotamase</keyword>
<evidence type="ECO:0000256" key="3">
    <source>
        <dbReference type="ARBA" id="ARBA00022803"/>
    </source>
</evidence>
<keyword evidence="7" id="KW-1185">Reference proteome</keyword>
<dbReference type="EMBL" id="BPLR01019680">
    <property type="protein sequence ID" value="GIX70464.1"/>
    <property type="molecule type" value="Genomic_DNA"/>
</dbReference>
<dbReference type="Pfam" id="PF00254">
    <property type="entry name" value="FKBP_C"/>
    <property type="match status" value="1"/>
</dbReference>
<protein>
    <recommendedName>
        <fullName evidence="4">peptidylprolyl isomerase</fullName>
        <ecNumber evidence="4">5.2.1.8</ecNumber>
    </recommendedName>
</protein>
<dbReference type="GO" id="GO:0003755">
    <property type="term" value="F:peptidyl-prolyl cis-trans isomerase activity"/>
    <property type="evidence" value="ECO:0007669"/>
    <property type="project" value="UniProtKB-KW"/>
</dbReference>
<dbReference type="InterPro" id="IPR042282">
    <property type="entry name" value="FKBP6/shu"/>
</dbReference>
<evidence type="ECO:0000256" key="1">
    <source>
        <dbReference type="ARBA" id="ARBA00009648"/>
    </source>
</evidence>
<name>A0AAV4MDG4_CAEEX</name>
<dbReference type="Gene3D" id="1.25.40.10">
    <property type="entry name" value="Tetratricopeptide repeat domain"/>
    <property type="match status" value="1"/>
</dbReference>
<evidence type="ECO:0000256" key="4">
    <source>
        <dbReference type="PROSITE-ProRule" id="PRU00277"/>
    </source>
</evidence>
<reference evidence="6 7" key="1">
    <citation type="submission" date="2021-06" db="EMBL/GenBank/DDBJ databases">
        <title>Caerostris extrusa draft genome.</title>
        <authorList>
            <person name="Kono N."/>
            <person name="Arakawa K."/>
        </authorList>
    </citation>
    <scope>NUCLEOTIDE SEQUENCE [LARGE SCALE GENOMIC DNA]</scope>
</reference>
<dbReference type="InterPro" id="IPR001179">
    <property type="entry name" value="PPIase_FKBP_dom"/>
</dbReference>
<dbReference type="GO" id="GO:0005737">
    <property type="term" value="C:cytoplasm"/>
    <property type="evidence" value="ECO:0007669"/>
    <property type="project" value="TreeGrafter"/>
</dbReference>
<feature type="domain" description="PPIase FKBP-type" evidence="5">
    <location>
        <begin position="110"/>
        <end position="199"/>
    </location>
</feature>
<organism evidence="6 7">
    <name type="scientific">Caerostris extrusa</name>
    <name type="common">Bark spider</name>
    <name type="synonym">Caerostris bankana</name>
    <dbReference type="NCBI Taxonomy" id="172846"/>
    <lineage>
        <taxon>Eukaryota</taxon>
        <taxon>Metazoa</taxon>
        <taxon>Ecdysozoa</taxon>
        <taxon>Arthropoda</taxon>
        <taxon>Chelicerata</taxon>
        <taxon>Arachnida</taxon>
        <taxon>Araneae</taxon>
        <taxon>Araneomorphae</taxon>
        <taxon>Entelegynae</taxon>
        <taxon>Araneoidea</taxon>
        <taxon>Araneidae</taxon>
        <taxon>Caerostris</taxon>
    </lineage>
</organism>
<keyword evidence="2" id="KW-0677">Repeat</keyword>
<comment type="similarity">
    <text evidence="1">Belongs to the FKBP6 family.</text>
</comment>
<keyword evidence="4 6" id="KW-0413">Isomerase</keyword>
<dbReference type="PANTHER" id="PTHR46674">
    <property type="entry name" value="INACTIVE PEPTIDYL-PROLYL CIS-TRANS ISOMERASE FKBP6"/>
    <property type="match status" value="1"/>
</dbReference>
<evidence type="ECO:0000313" key="6">
    <source>
        <dbReference type="EMBL" id="GIX70464.1"/>
    </source>
</evidence>
<dbReference type="Proteomes" id="UP001054945">
    <property type="component" value="Unassembled WGS sequence"/>
</dbReference>
<comment type="caution">
    <text evidence="6">The sequence shown here is derived from an EMBL/GenBank/DDBJ whole genome shotgun (WGS) entry which is preliminary data.</text>
</comment>
<dbReference type="GO" id="GO:0007283">
    <property type="term" value="P:spermatogenesis"/>
    <property type="evidence" value="ECO:0007669"/>
    <property type="project" value="TreeGrafter"/>
</dbReference>
<keyword evidence="3" id="KW-0802">TPR repeat</keyword>
<dbReference type="InterPro" id="IPR046357">
    <property type="entry name" value="PPIase_dom_sf"/>
</dbReference>
<dbReference type="InterPro" id="IPR011990">
    <property type="entry name" value="TPR-like_helical_dom_sf"/>
</dbReference>
<dbReference type="PROSITE" id="PS50059">
    <property type="entry name" value="FKBP_PPIASE"/>
    <property type="match status" value="1"/>
</dbReference>
<accession>A0AAV4MDG4</accession>
<proteinExistence type="inferred from homology"/>